<dbReference type="Proteomes" id="UP000549617">
    <property type="component" value="Unassembled WGS sequence"/>
</dbReference>
<gene>
    <name evidence="1" type="ORF">FHS49_001182</name>
</gene>
<name>A0A7W9EDQ5_9SPHN</name>
<comment type="caution">
    <text evidence="1">The sequence shown here is derived from an EMBL/GenBank/DDBJ whole genome shotgun (WGS) entry which is preliminary data.</text>
</comment>
<reference evidence="1 2" key="1">
    <citation type="submission" date="2020-08" db="EMBL/GenBank/DDBJ databases">
        <title>Genomic Encyclopedia of Type Strains, Phase IV (KMG-IV): sequencing the most valuable type-strain genomes for metagenomic binning, comparative biology and taxonomic classification.</title>
        <authorList>
            <person name="Goeker M."/>
        </authorList>
    </citation>
    <scope>NUCLEOTIDE SEQUENCE [LARGE SCALE GENOMIC DNA]</scope>
    <source>
        <strain evidence="1 2">DSM 25079</strain>
    </source>
</reference>
<sequence length="354" mass="39130">MFNSKTLFIIGAGASCEANLPSGEGLKSKIASLLNIKFDNTKGQYSGDIQITQALRDYAKLPDGRSGDINPYLYKAWRIADVLPAAAISIDNFLNAHQGDVEMELCGKLGIVKSILDAERESALGSHNTISGKFNLHALIGTWYVGFFQMLTENVSRARASSVFENVSIITFNYDRCIERFLIQALADYYDLTMPEAEQIMINLPIYHPYGKVGPLPWQDPHNAVPFGSSTTNLLTAAQRVKTFTEGMGDDDTLALMHDAVTKAETIVFIGFAFHPANMQLLTPPESTQTKRIFGTTLGLSDADEAVIEEDILKILHKDLLTWDEQIAIKPRFAQMTGGAFFKQYFRSLSASPK</sequence>
<organism evidence="1 2">
    <name type="scientific">Sphingobium boeckii</name>
    <dbReference type="NCBI Taxonomy" id="1082345"/>
    <lineage>
        <taxon>Bacteria</taxon>
        <taxon>Pseudomonadati</taxon>
        <taxon>Pseudomonadota</taxon>
        <taxon>Alphaproteobacteria</taxon>
        <taxon>Sphingomonadales</taxon>
        <taxon>Sphingomonadaceae</taxon>
        <taxon>Sphingobium</taxon>
    </lineage>
</organism>
<dbReference type="AlphaFoldDB" id="A0A7W9EDQ5"/>
<keyword evidence="2" id="KW-1185">Reference proteome</keyword>
<dbReference type="EMBL" id="JACIJC010000002">
    <property type="protein sequence ID" value="MBB5685174.1"/>
    <property type="molecule type" value="Genomic_DNA"/>
</dbReference>
<proteinExistence type="predicted"/>
<evidence type="ECO:0008006" key="3">
    <source>
        <dbReference type="Google" id="ProtNLM"/>
    </source>
</evidence>
<dbReference type="PROSITE" id="PS51257">
    <property type="entry name" value="PROKAR_LIPOPROTEIN"/>
    <property type="match status" value="1"/>
</dbReference>
<evidence type="ECO:0000313" key="2">
    <source>
        <dbReference type="Proteomes" id="UP000549617"/>
    </source>
</evidence>
<protein>
    <recommendedName>
        <fullName evidence="3">SIR2-like domain-containing protein</fullName>
    </recommendedName>
</protein>
<evidence type="ECO:0000313" key="1">
    <source>
        <dbReference type="EMBL" id="MBB5685174.1"/>
    </source>
</evidence>
<accession>A0A7W9EDQ5</accession>
<dbReference type="RefSeq" id="WP_184016307.1">
    <property type="nucleotide sequence ID" value="NZ_JACIJC010000002.1"/>
</dbReference>